<organism evidence="3 4">
    <name type="scientific">Cyclotella cryptica</name>
    <dbReference type="NCBI Taxonomy" id="29204"/>
    <lineage>
        <taxon>Eukaryota</taxon>
        <taxon>Sar</taxon>
        <taxon>Stramenopiles</taxon>
        <taxon>Ochrophyta</taxon>
        <taxon>Bacillariophyta</taxon>
        <taxon>Coscinodiscophyceae</taxon>
        <taxon>Thalassiosirophycidae</taxon>
        <taxon>Stephanodiscales</taxon>
        <taxon>Stephanodiscaceae</taxon>
        <taxon>Cyclotella</taxon>
    </lineage>
</organism>
<comment type="caution">
    <text evidence="3">The sequence shown here is derived from an EMBL/GenBank/DDBJ whole genome shotgun (WGS) entry which is preliminary data.</text>
</comment>
<dbReference type="Proteomes" id="UP001516023">
    <property type="component" value="Unassembled WGS sequence"/>
</dbReference>
<evidence type="ECO:0000313" key="3">
    <source>
        <dbReference type="EMBL" id="KAL3775952.1"/>
    </source>
</evidence>
<evidence type="ECO:0000313" key="4">
    <source>
        <dbReference type="Proteomes" id="UP001516023"/>
    </source>
</evidence>
<proteinExistence type="predicted"/>
<sequence length="543" mass="59763">MPQDMPMTSILTFFCIATSCFLGPHFSLVHGFTIIEGKRQVVSHFVSAQLGPTTNTKSALQMSSGSSSSNDNKRPLPRQNIRLPLLVDNCVSDKKNVNIRQPRWNVPLPNSHLPPELTTASLYELELDVPVHKLVIRHAISSIDANPTLDDDGCCYGHIVKREGDDLIGAIGCAGEILIGAPRQSTTSDVDGRLSGQNWKEDRDEVISNMDGDEEESGPLLVLARGSYRFRVKEVISSIPYPTALVDEIFDEDASTESGTSKDHTAEESSPSEHDDDDDDDDDIYNELSSTELMSQILESLGKVLESQYEASTVPLSPLEQSILESASSPEPMAQAIQRTFDAEERLAVYQTFVASLLDIAPDDRDRRYAVAMIAGELANFSSDVRARMLTTVDGVARLRIVLRELSSMLALESARRMTKSISLGVKDKDEGSESNKDNDNIGSISPPTADTLRAAEDSLKELKVGIPPLPPWANQIKNGIRVEYFWNEIEGWCAGTVVGDPIKIVDEIIVTVQFDDDGSVHRLPLRGEDKARWRPPEIGSWS</sequence>
<accession>A0ABD3NJ97</accession>
<feature type="compositionally biased region" description="Basic and acidic residues" evidence="1">
    <location>
        <begin position="260"/>
        <end position="273"/>
    </location>
</feature>
<feature type="compositionally biased region" description="Basic and acidic residues" evidence="1">
    <location>
        <begin position="426"/>
        <end position="440"/>
    </location>
</feature>
<dbReference type="EMBL" id="JABMIG020000520">
    <property type="protein sequence ID" value="KAL3775952.1"/>
    <property type="molecule type" value="Genomic_DNA"/>
</dbReference>
<name>A0ABD3NJ97_9STRA</name>
<reference evidence="3 4" key="1">
    <citation type="journal article" date="2020" name="G3 (Bethesda)">
        <title>Improved Reference Genome for Cyclotella cryptica CCMP332, a Model for Cell Wall Morphogenesis, Salinity Adaptation, and Lipid Production in Diatoms (Bacillariophyta).</title>
        <authorList>
            <person name="Roberts W.R."/>
            <person name="Downey K.M."/>
            <person name="Ruck E.C."/>
            <person name="Traller J.C."/>
            <person name="Alverson A.J."/>
        </authorList>
    </citation>
    <scope>NUCLEOTIDE SEQUENCE [LARGE SCALE GENOMIC DNA]</scope>
    <source>
        <strain evidence="3 4">CCMP332</strain>
    </source>
</reference>
<feature type="signal peptide" evidence="2">
    <location>
        <begin position="1"/>
        <end position="31"/>
    </location>
</feature>
<dbReference type="AlphaFoldDB" id="A0ABD3NJ97"/>
<evidence type="ECO:0000256" key="2">
    <source>
        <dbReference type="SAM" id="SignalP"/>
    </source>
</evidence>
<feature type="region of interest" description="Disordered" evidence="1">
    <location>
        <begin position="253"/>
        <end position="285"/>
    </location>
</feature>
<feature type="region of interest" description="Disordered" evidence="1">
    <location>
        <begin position="425"/>
        <end position="449"/>
    </location>
</feature>
<feature type="chain" id="PRO_5044765025" evidence="2">
    <location>
        <begin position="32"/>
        <end position="543"/>
    </location>
</feature>
<gene>
    <name evidence="3" type="ORF">HJC23_011652</name>
</gene>
<protein>
    <submittedName>
        <fullName evidence="3">Uncharacterized protein</fullName>
    </submittedName>
</protein>
<keyword evidence="2" id="KW-0732">Signal</keyword>
<feature type="compositionally biased region" description="Acidic residues" evidence="1">
    <location>
        <begin position="274"/>
        <end position="285"/>
    </location>
</feature>
<evidence type="ECO:0000256" key="1">
    <source>
        <dbReference type="SAM" id="MobiDB-lite"/>
    </source>
</evidence>
<feature type="region of interest" description="Disordered" evidence="1">
    <location>
        <begin position="55"/>
        <end position="77"/>
    </location>
</feature>
<keyword evidence="4" id="KW-1185">Reference proteome</keyword>